<evidence type="ECO:0000313" key="1">
    <source>
        <dbReference type="EMBL" id="RFU61743.1"/>
    </source>
</evidence>
<organism evidence="1 2">
    <name type="scientific">Peribacillus glennii</name>
    <dbReference type="NCBI Taxonomy" id="2303991"/>
    <lineage>
        <taxon>Bacteria</taxon>
        <taxon>Bacillati</taxon>
        <taxon>Bacillota</taxon>
        <taxon>Bacilli</taxon>
        <taxon>Bacillales</taxon>
        <taxon>Bacillaceae</taxon>
        <taxon>Peribacillus</taxon>
    </lineage>
</organism>
<dbReference type="AlphaFoldDB" id="A0A372LAF2"/>
<name>A0A372LAF2_9BACI</name>
<accession>A0A372LAF2</accession>
<dbReference type="Proteomes" id="UP000262939">
    <property type="component" value="Unassembled WGS sequence"/>
</dbReference>
<reference evidence="1 2" key="1">
    <citation type="submission" date="2018-08" db="EMBL/GenBank/DDBJ databases">
        <title>Bacillus chawlae sp. nov., Bacillus glennii sp. nov., and Bacillus saganii sp. nov. Isolated from the Vehicle Assembly Building at Kennedy Space Center where the Viking Spacecraft were Assembled.</title>
        <authorList>
            <person name="Seuylemezian A."/>
            <person name="Vaishampayan P."/>
        </authorList>
    </citation>
    <scope>NUCLEOTIDE SEQUENCE [LARGE SCALE GENOMIC DNA]</scope>
    <source>
        <strain evidence="1 2">V44-8</strain>
    </source>
</reference>
<evidence type="ECO:0000313" key="2">
    <source>
        <dbReference type="Proteomes" id="UP000262939"/>
    </source>
</evidence>
<dbReference type="EMBL" id="QVTD01000012">
    <property type="protein sequence ID" value="RFU61743.1"/>
    <property type="molecule type" value="Genomic_DNA"/>
</dbReference>
<gene>
    <name evidence="1" type="ORF">D0466_16495</name>
</gene>
<keyword evidence="2" id="KW-1185">Reference proteome</keyword>
<dbReference type="RefSeq" id="WP_117323650.1">
    <property type="nucleotide sequence ID" value="NZ_QVTD01000012.1"/>
</dbReference>
<sequence length="92" mass="10702">MTDFQHCASCGKTHHGFTRRHRELETFLGPCCASACLIRFFDKDNPVEIIDKFFTSLPEIDKLVKEARLLPPLKNRKLFKHSSLALDSWRLQ</sequence>
<proteinExistence type="predicted"/>
<protein>
    <submittedName>
        <fullName evidence="1">Uncharacterized protein</fullName>
    </submittedName>
</protein>
<comment type="caution">
    <text evidence="1">The sequence shown here is derived from an EMBL/GenBank/DDBJ whole genome shotgun (WGS) entry which is preliminary data.</text>
</comment>